<accession>A0ABM8NEF3</accession>
<dbReference type="SUPFAM" id="SSF53850">
    <property type="entry name" value="Periplasmic binding protein-like II"/>
    <property type="match status" value="1"/>
</dbReference>
<dbReference type="InterPro" id="IPR036388">
    <property type="entry name" value="WH-like_DNA-bd_sf"/>
</dbReference>
<gene>
    <name evidence="7" type="primary">gltC_1</name>
    <name evidence="7" type="ORF">LMG27952_01250</name>
</gene>
<keyword evidence="4" id="KW-0010">Activator</keyword>
<dbReference type="Pfam" id="PF03466">
    <property type="entry name" value="LysR_substrate"/>
    <property type="match status" value="1"/>
</dbReference>
<comment type="caution">
    <text evidence="7">The sequence shown here is derived from an EMBL/GenBank/DDBJ whole genome shotgun (WGS) entry which is preliminary data.</text>
</comment>
<dbReference type="PRINTS" id="PR00039">
    <property type="entry name" value="HTHLYSR"/>
</dbReference>
<dbReference type="InterPro" id="IPR036390">
    <property type="entry name" value="WH_DNA-bd_sf"/>
</dbReference>
<comment type="similarity">
    <text evidence="1">Belongs to the LysR transcriptional regulatory family.</text>
</comment>
<evidence type="ECO:0000256" key="3">
    <source>
        <dbReference type="ARBA" id="ARBA00023125"/>
    </source>
</evidence>
<evidence type="ECO:0000259" key="6">
    <source>
        <dbReference type="PROSITE" id="PS50931"/>
    </source>
</evidence>
<protein>
    <submittedName>
        <fullName evidence="7">HTH-type transcriptional regulator GltC</fullName>
    </submittedName>
</protein>
<dbReference type="Gene3D" id="3.40.190.290">
    <property type="match status" value="1"/>
</dbReference>
<evidence type="ECO:0000313" key="7">
    <source>
        <dbReference type="EMBL" id="CAD6520094.1"/>
    </source>
</evidence>
<keyword evidence="8" id="KW-1185">Reference proteome</keyword>
<sequence length="320" mass="34577">MDIRQLKYFVAIVDCGSLSKAAERLCVAQPSLSQQVASLESELKSQLLLRSHQGVQPTEAGRALYLRARDVLRQIEQIPLAVRVHGTESGQVAIGLPTSVAVVFALPLYEYVRRHYPGIRLHIVEGMSGYLAELLANGRLDMAILFREAETRGIAVHPLFEENLYVFGEIEGIGAGEDVPLRRLAGVPLVLPGAANGLRLLIERAFARAGIEPEVVADIDSLPTMLAIARQGGGVTIVSSDAFGRTADQHLIHRLVEPEIVRAVALCVPNALPTSSASLAIQKVVEQLVGELVETGVWAGVLRPPSVSSQSRGKRKERSI</sequence>
<evidence type="ECO:0000313" key="8">
    <source>
        <dbReference type="Proteomes" id="UP000656319"/>
    </source>
</evidence>
<evidence type="ECO:0000256" key="4">
    <source>
        <dbReference type="ARBA" id="ARBA00023159"/>
    </source>
</evidence>
<dbReference type="InterPro" id="IPR000847">
    <property type="entry name" value="LysR_HTH_N"/>
</dbReference>
<evidence type="ECO:0000256" key="5">
    <source>
        <dbReference type="ARBA" id="ARBA00023163"/>
    </source>
</evidence>
<dbReference type="RefSeq" id="WP_201695004.1">
    <property type="nucleotide sequence ID" value="NZ_CAJHCQ010000002.1"/>
</dbReference>
<dbReference type="Pfam" id="PF00126">
    <property type="entry name" value="HTH_1"/>
    <property type="match status" value="1"/>
</dbReference>
<name>A0ABM8NEF3_9BURK</name>
<proteinExistence type="inferred from homology"/>
<dbReference type="EMBL" id="CAJHCQ010000002">
    <property type="protein sequence ID" value="CAD6520094.1"/>
    <property type="molecule type" value="Genomic_DNA"/>
</dbReference>
<dbReference type="Gene3D" id="1.10.10.10">
    <property type="entry name" value="Winged helix-like DNA-binding domain superfamily/Winged helix DNA-binding domain"/>
    <property type="match status" value="1"/>
</dbReference>
<organism evidence="7 8">
    <name type="scientific">Paraburkholderia hiiakae</name>
    <dbReference type="NCBI Taxonomy" id="1081782"/>
    <lineage>
        <taxon>Bacteria</taxon>
        <taxon>Pseudomonadati</taxon>
        <taxon>Pseudomonadota</taxon>
        <taxon>Betaproteobacteria</taxon>
        <taxon>Burkholderiales</taxon>
        <taxon>Burkholderiaceae</taxon>
        <taxon>Paraburkholderia</taxon>
    </lineage>
</organism>
<feature type="domain" description="HTH lysR-type" evidence="6">
    <location>
        <begin position="1"/>
        <end position="58"/>
    </location>
</feature>
<evidence type="ECO:0000256" key="1">
    <source>
        <dbReference type="ARBA" id="ARBA00009437"/>
    </source>
</evidence>
<dbReference type="PANTHER" id="PTHR30293">
    <property type="entry name" value="TRANSCRIPTIONAL REGULATORY PROTEIN NAC-RELATED"/>
    <property type="match status" value="1"/>
</dbReference>
<reference evidence="7 8" key="1">
    <citation type="submission" date="2020-10" db="EMBL/GenBank/DDBJ databases">
        <authorList>
            <person name="Peeters C."/>
        </authorList>
    </citation>
    <scope>NUCLEOTIDE SEQUENCE [LARGE SCALE GENOMIC DNA]</scope>
    <source>
        <strain evidence="7 8">LMG 27952</strain>
    </source>
</reference>
<keyword evidence="3" id="KW-0238">DNA-binding</keyword>
<dbReference type="PROSITE" id="PS50931">
    <property type="entry name" value="HTH_LYSR"/>
    <property type="match status" value="1"/>
</dbReference>
<keyword evidence="2" id="KW-0805">Transcription regulation</keyword>
<keyword evidence="5" id="KW-0804">Transcription</keyword>
<evidence type="ECO:0000256" key="2">
    <source>
        <dbReference type="ARBA" id="ARBA00023015"/>
    </source>
</evidence>
<dbReference type="Proteomes" id="UP000656319">
    <property type="component" value="Unassembled WGS sequence"/>
</dbReference>
<dbReference type="PANTHER" id="PTHR30293:SF0">
    <property type="entry name" value="NITROGEN ASSIMILATION REGULATORY PROTEIN NAC"/>
    <property type="match status" value="1"/>
</dbReference>
<dbReference type="InterPro" id="IPR005119">
    <property type="entry name" value="LysR_subst-bd"/>
</dbReference>
<dbReference type="SUPFAM" id="SSF46785">
    <property type="entry name" value="Winged helix' DNA-binding domain"/>
    <property type="match status" value="1"/>
</dbReference>